<feature type="transmembrane region" description="Helical" evidence="1">
    <location>
        <begin position="92"/>
        <end position="112"/>
    </location>
</feature>
<organism evidence="3 4">
    <name type="scientific">Chryseobacterium taichungense</name>
    <dbReference type="NCBI Taxonomy" id="295069"/>
    <lineage>
        <taxon>Bacteria</taxon>
        <taxon>Pseudomonadati</taxon>
        <taxon>Bacteroidota</taxon>
        <taxon>Flavobacteriia</taxon>
        <taxon>Flavobacteriales</taxon>
        <taxon>Weeksellaceae</taxon>
        <taxon>Chryseobacterium group</taxon>
        <taxon>Chryseobacterium</taxon>
    </lineage>
</organism>
<feature type="transmembrane region" description="Helical" evidence="1">
    <location>
        <begin position="6"/>
        <end position="25"/>
    </location>
</feature>
<dbReference type="EMBL" id="FOBV01000001">
    <property type="protein sequence ID" value="SEM19998.1"/>
    <property type="molecule type" value="Genomic_DNA"/>
</dbReference>
<protein>
    <recommendedName>
        <fullName evidence="2">DUF1648 domain-containing protein</fullName>
    </recommendedName>
</protein>
<evidence type="ECO:0000256" key="1">
    <source>
        <dbReference type="SAM" id="Phobius"/>
    </source>
</evidence>
<keyword evidence="1" id="KW-0812">Transmembrane</keyword>
<reference evidence="4" key="1">
    <citation type="submission" date="2016-10" db="EMBL/GenBank/DDBJ databases">
        <authorList>
            <person name="Varghese N."/>
            <person name="Submissions S."/>
        </authorList>
    </citation>
    <scope>NUCLEOTIDE SEQUENCE [LARGE SCALE GENOMIC DNA]</scope>
    <source>
        <strain evidence="4">DSM 17453</strain>
    </source>
</reference>
<dbReference type="InterPro" id="IPR012867">
    <property type="entry name" value="DUF1648"/>
</dbReference>
<dbReference type="RefSeq" id="WP_089998405.1">
    <property type="nucleotide sequence ID" value="NZ_FOBV01000001.1"/>
</dbReference>
<dbReference type="STRING" id="295069.SAMN05421856_101693"/>
<name>A0A1H7WG45_9FLAO</name>
<dbReference type="Proteomes" id="UP000199450">
    <property type="component" value="Unassembled WGS sequence"/>
</dbReference>
<feature type="transmembrane region" description="Helical" evidence="1">
    <location>
        <begin position="133"/>
        <end position="154"/>
    </location>
</feature>
<dbReference type="Pfam" id="PF07853">
    <property type="entry name" value="DUF1648"/>
    <property type="match status" value="1"/>
</dbReference>
<dbReference type="AlphaFoldDB" id="A0A1H7WG45"/>
<dbReference type="OrthoDB" id="9808690at2"/>
<keyword evidence="1" id="KW-0472">Membrane</keyword>
<sequence>MENVFLLIFDVFNFGLLAFLWWFTVKHYRNLPETIPVHFNFEGKADRFGKKKFFYLMPAILTVLYFLFAFIVRIPESANYPVPITKENEDAQFLIMETFIRWLFLLVILIFLNIQDYMFRYSFNDMAKPRVPFSAMLFSIIGSLIVLFIFVGIFK</sequence>
<proteinExistence type="predicted"/>
<accession>A0A1H7WG45</accession>
<feature type="transmembrane region" description="Helical" evidence="1">
    <location>
        <begin position="53"/>
        <end position="72"/>
    </location>
</feature>
<keyword evidence="1" id="KW-1133">Transmembrane helix</keyword>
<evidence type="ECO:0000259" key="2">
    <source>
        <dbReference type="Pfam" id="PF07853"/>
    </source>
</evidence>
<keyword evidence="4" id="KW-1185">Reference proteome</keyword>
<evidence type="ECO:0000313" key="3">
    <source>
        <dbReference type="EMBL" id="SEM19998.1"/>
    </source>
</evidence>
<evidence type="ECO:0000313" key="4">
    <source>
        <dbReference type="Proteomes" id="UP000199450"/>
    </source>
</evidence>
<feature type="domain" description="DUF1648" evidence="2">
    <location>
        <begin position="16"/>
        <end position="61"/>
    </location>
</feature>
<gene>
    <name evidence="3" type="ORF">SAMN05421856_101693</name>
</gene>